<dbReference type="STRING" id="1038014.SAMN04487910_4481"/>
<dbReference type="Gene3D" id="2.60.40.10">
    <property type="entry name" value="Immunoglobulins"/>
    <property type="match status" value="1"/>
</dbReference>
<evidence type="ECO:0000313" key="6">
    <source>
        <dbReference type="Proteomes" id="UP000198521"/>
    </source>
</evidence>
<dbReference type="PANTHER" id="PTHR43739:SF5">
    <property type="entry name" value="EXO-ALPHA-SIALIDASE"/>
    <property type="match status" value="1"/>
</dbReference>
<keyword evidence="1 2" id="KW-0732">Signal</keyword>
<name>A0A1H7WNK0_AQUAM</name>
<dbReference type="RefSeq" id="WP_091412518.1">
    <property type="nucleotide sequence ID" value="NZ_FOAB01000011.1"/>
</dbReference>
<accession>A0A1H7WNK0</accession>
<reference evidence="6" key="1">
    <citation type="submission" date="2016-10" db="EMBL/GenBank/DDBJ databases">
        <authorList>
            <person name="Varghese N."/>
            <person name="Submissions S."/>
        </authorList>
    </citation>
    <scope>NUCLEOTIDE SEQUENCE [LARGE SCALE GENOMIC DNA]</scope>
    <source>
        <strain evidence="6">DSM 25232 / NCIMB 14723 / 92V</strain>
    </source>
</reference>
<evidence type="ECO:0000259" key="3">
    <source>
        <dbReference type="Pfam" id="PF18962"/>
    </source>
</evidence>
<evidence type="ECO:0000259" key="4">
    <source>
        <dbReference type="Pfam" id="PF19081"/>
    </source>
</evidence>
<dbReference type="Gene3D" id="2.130.10.10">
    <property type="entry name" value="YVTN repeat-like/Quinoprotein amine dehydrogenase"/>
    <property type="match status" value="3"/>
</dbReference>
<dbReference type="NCBIfam" id="TIGR04183">
    <property type="entry name" value="Por_Secre_tail"/>
    <property type="match status" value="1"/>
</dbReference>
<organism evidence="5 6">
    <name type="scientific">Aquimarina amphilecti</name>
    <dbReference type="NCBI Taxonomy" id="1038014"/>
    <lineage>
        <taxon>Bacteria</taxon>
        <taxon>Pseudomonadati</taxon>
        <taxon>Bacteroidota</taxon>
        <taxon>Flavobacteriia</taxon>
        <taxon>Flavobacteriales</taxon>
        <taxon>Flavobacteriaceae</taxon>
        <taxon>Aquimarina</taxon>
    </lineage>
</organism>
<dbReference type="InterPro" id="IPR015943">
    <property type="entry name" value="WD40/YVTN_repeat-like_dom_sf"/>
</dbReference>
<evidence type="ECO:0000256" key="2">
    <source>
        <dbReference type="SAM" id="SignalP"/>
    </source>
</evidence>
<proteinExistence type="predicted"/>
<protein>
    <submittedName>
        <fullName evidence="5">Por secretion system C-terminal sorting domain-containing protein</fullName>
    </submittedName>
</protein>
<dbReference type="Pfam" id="PF19081">
    <property type="entry name" value="Ig_7"/>
    <property type="match status" value="1"/>
</dbReference>
<feature type="chain" id="PRO_5011616893" evidence="2">
    <location>
        <begin position="19"/>
        <end position="1256"/>
    </location>
</feature>
<dbReference type="InterPro" id="IPR026444">
    <property type="entry name" value="Secre_tail"/>
</dbReference>
<dbReference type="GO" id="GO:0010411">
    <property type="term" value="P:xyloglucan metabolic process"/>
    <property type="evidence" value="ECO:0007669"/>
    <property type="project" value="TreeGrafter"/>
</dbReference>
<feature type="signal peptide" evidence="2">
    <location>
        <begin position="1"/>
        <end position="18"/>
    </location>
</feature>
<evidence type="ECO:0000256" key="1">
    <source>
        <dbReference type="ARBA" id="ARBA00022729"/>
    </source>
</evidence>
<sequence>MKNFYLFFALLFFGIINAQYNQDAPWMRNLKQSKTNKELKPTFKEIQQAFNDYWETRDPSKKGSGYKPFKRWEYIWEDVVDGEGYLPTPEDKWIAWEHKNEINNKLISTDLSSWEAIGPFTHTNTGSWSSGQARINAITVDPNDANIWYVGTPAGGLWKSVNAGNAWVPLTDNLPQIGVSGIAIDYSNSDVIYISTGDDDGNDTLSAGVFKSTDGGQTWNPTGLAPSNTPLSMNEIYIHPTNSSILWVATNTGIFKSIDAGVTWNVTLPGNIKDIKLKPSDPNVIYAVTPSEFYKSTNGGDSFNMITNGTPVGSGRMVIEVTPANNEYVYILSVNADESFQGVYRSENSGDSFLEKNSSTDVIESQQAFYDLALGVSQTDADEVFVGCLNVWKSDDGGTSFSKLNEWSFPQGASYTHADIHMIRSFGGTVFVCSDGGIYSSTNGGNVFTDHTAGIQASQFYKVAVSQNDPNKMVGGLQDNGGHAYNNGNGNWLNYYGADGMDTAIDPTNDDKYYGFIQNGGGLYLSSNAGSSGSGSVPQPAGSNGNWITPLAINATGELFAGYDNLYRLNAAENGWVQLADLGSSASQMEIASSDNAIMYISVSSTLKKTTDSGNNVVDVFNFGSRIRGIAIHNTDPNIVWVTTASAVHKSIDGGNTFNNISSNLPINDNYFFINDIVHHSGQSQDPIYIGTSIGVYRSVNDGSWTPFLNNLPTTIVNDLEINIADNSITAATYGRGIWRSSLPNCLTITAKQELSIDNGAVEEGSLVGLCTGQSIKFQLDVLTGANPTYVWSGPNGFSSVDASITINDLSLNEAGEYLVTIDSDGTCGSIEYAFSLDLEEALQPLVSDIDVCANDQATLTASGSTDYKWYTAATGGAEIATGTSFITPAITGPTTYYVSGVSSVIVSEKTPAPDISTAADYDFSQGLIFNTNDDITIESFMMSAMSAGSRTIQVADAAGNVVASTTVDIPLGESLVIVNLNVPKGNNNIISVTSDLVSLRRTPAGNGVSYPYTSPSNVVSIVGNTVNALEFYYFFYDWNFTSKGGRCESIRTPVNINIAADTPDLSDGDTVYSIDGGTAVSFSNGETIEVLEDLNIELTIPASPFNASVVWTAPGGQTYNTDSINFDNIELNGDEDGDWTVEVTFGANCGVAQQVINFTLDVEPTTLSVEDFNLDAIKIHPNPTRSKLYIDNTVNFVNPTITIFDIRGRKLNNTLDIQKITSKQVELNTSSLSPGAYFIVIENDQRRLVKKMVKE</sequence>
<keyword evidence="6" id="KW-1185">Reference proteome</keyword>
<dbReference type="InterPro" id="IPR013783">
    <property type="entry name" value="Ig-like_fold"/>
</dbReference>
<dbReference type="AlphaFoldDB" id="A0A1H7WNK0"/>
<dbReference type="PANTHER" id="PTHR43739">
    <property type="entry name" value="XYLOGLUCANASE (EUROFUNG)"/>
    <property type="match status" value="1"/>
</dbReference>
<dbReference type="InterPro" id="IPR052025">
    <property type="entry name" value="Xyloglucanase_GH74"/>
</dbReference>
<dbReference type="OrthoDB" id="9757947at2"/>
<evidence type="ECO:0000313" key="5">
    <source>
        <dbReference type="EMBL" id="SEM22904.1"/>
    </source>
</evidence>
<dbReference type="Proteomes" id="UP000198521">
    <property type="component" value="Unassembled WGS sequence"/>
</dbReference>
<dbReference type="InterPro" id="IPR044023">
    <property type="entry name" value="Ig_7"/>
</dbReference>
<dbReference type="SUPFAM" id="SSF110296">
    <property type="entry name" value="Oligoxyloglucan reducing end-specific cellobiohydrolase"/>
    <property type="match status" value="3"/>
</dbReference>
<dbReference type="Pfam" id="PF18962">
    <property type="entry name" value="Por_Secre_tail"/>
    <property type="match status" value="1"/>
</dbReference>
<feature type="domain" description="Secretion system C-terminal sorting" evidence="3">
    <location>
        <begin position="1180"/>
        <end position="1254"/>
    </location>
</feature>
<dbReference type="EMBL" id="FOAB01000011">
    <property type="protein sequence ID" value="SEM22904.1"/>
    <property type="molecule type" value="Genomic_DNA"/>
</dbReference>
<gene>
    <name evidence="5" type="ORF">SAMN04487910_4481</name>
</gene>
<feature type="domain" description="Ig-like" evidence="4">
    <location>
        <begin position="848"/>
        <end position="903"/>
    </location>
</feature>